<feature type="compositionally biased region" description="Basic residues" evidence="1">
    <location>
        <begin position="46"/>
        <end position="63"/>
    </location>
</feature>
<gene>
    <name evidence="2" type="ORF">AVDCRST_MAG16-3333</name>
</gene>
<proteinExistence type="predicted"/>
<organism evidence="2">
    <name type="scientific">uncultured Frankineae bacterium</name>
    <dbReference type="NCBI Taxonomy" id="437475"/>
    <lineage>
        <taxon>Bacteria</taxon>
        <taxon>Bacillati</taxon>
        <taxon>Actinomycetota</taxon>
        <taxon>Actinomycetes</taxon>
        <taxon>Frankiales</taxon>
        <taxon>environmental samples</taxon>
    </lineage>
</organism>
<evidence type="ECO:0000256" key="1">
    <source>
        <dbReference type="SAM" id="MobiDB-lite"/>
    </source>
</evidence>
<accession>A0A6J4MQ45</accession>
<feature type="non-terminal residue" evidence="2">
    <location>
        <position position="1"/>
    </location>
</feature>
<feature type="compositionally biased region" description="Basic and acidic residues" evidence="1">
    <location>
        <begin position="64"/>
        <end position="78"/>
    </location>
</feature>
<feature type="non-terminal residue" evidence="2">
    <location>
        <position position="135"/>
    </location>
</feature>
<protein>
    <submittedName>
        <fullName evidence="2">Ferredoxin</fullName>
    </submittedName>
</protein>
<sequence>DHARAALVRPADPDRRPGADRGGHRRRQRVRCRVLRLRQRLPVGAGRRRHGAVRARRPRLRRPVRCDRPPPRPAERLRQAAHAGGARRLHRGVRAVRRLVRPAPRAPRALPALRAGLQPLRGRLPGAAGRDQGRL</sequence>
<reference evidence="2" key="1">
    <citation type="submission" date="2020-02" db="EMBL/GenBank/DDBJ databases">
        <authorList>
            <person name="Meier V. D."/>
        </authorList>
    </citation>
    <scope>NUCLEOTIDE SEQUENCE</scope>
    <source>
        <strain evidence="2">AVDCRST_MAG16</strain>
    </source>
</reference>
<feature type="region of interest" description="Disordered" evidence="1">
    <location>
        <begin position="41"/>
        <end position="90"/>
    </location>
</feature>
<feature type="compositionally biased region" description="Basic and acidic residues" evidence="1">
    <location>
        <begin position="11"/>
        <end position="22"/>
    </location>
</feature>
<name>A0A6J4MQ45_9ACTN</name>
<feature type="region of interest" description="Disordered" evidence="1">
    <location>
        <begin position="1"/>
        <end position="28"/>
    </location>
</feature>
<evidence type="ECO:0000313" key="2">
    <source>
        <dbReference type="EMBL" id="CAA9364173.1"/>
    </source>
</evidence>
<dbReference type="EMBL" id="CADCUE010000309">
    <property type="protein sequence ID" value="CAA9364173.1"/>
    <property type="molecule type" value="Genomic_DNA"/>
</dbReference>
<dbReference type="AlphaFoldDB" id="A0A6J4MQ45"/>